<organism evidence="2 3">
    <name type="scientific">Carya illinoinensis</name>
    <name type="common">Pecan</name>
    <dbReference type="NCBI Taxonomy" id="32201"/>
    <lineage>
        <taxon>Eukaryota</taxon>
        <taxon>Viridiplantae</taxon>
        <taxon>Streptophyta</taxon>
        <taxon>Embryophyta</taxon>
        <taxon>Tracheophyta</taxon>
        <taxon>Spermatophyta</taxon>
        <taxon>Magnoliopsida</taxon>
        <taxon>eudicotyledons</taxon>
        <taxon>Gunneridae</taxon>
        <taxon>Pentapetalae</taxon>
        <taxon>rosids</taxon>
        <taxon>fabids</taxon>
        <taxon>Fagales</taxon>
        <taxon>Juglandaceae</taxon>
        <taxon>Carya</taxon>
    </lineage>
</organism>
<comment type="caution">
    <text evidence="2">The sequence shown here is derived from an EMBL/GenBank/DDBJ whole genome shotgun (WGS) entry which is preliminary data.</text>
</comment>
<gene>
    <name evidence="2" type="ORF">I3842_10G133800</name>
</gene>
<name>A0A922J472_CARIL</name>
<dbReference type="Proteomes" id="UP000811246">
    <property type="component" value="Chromosome 10"/>
</dbReference>
<dbReference type="PANTHER" id="PTHR31170:SF21">
    <property type="match status" value="1"/>
</dbReference>
<keyword evidence="1" id="KW-1133">Transmembrane helix</keyword>
<dbReference type="InterPro" id="IPR004158">
    <property type="entry name" value="DUF247_pln"/>
</dbReference>
<dbReference type="EMBL" id="CM031834">
    <property type="protein sequence ID" value="KAG6692827.1"/>
    <property type="molecule type" value="Genomic_DNA"/>
</dbReference>
<evidence type="ECO:0000313" key="2">
    <source>
        <dbReference type="EMBL" id="KAG6692827.1"/>
    </source>
</evidence>
<dbReference type="Pfam" id="PF03140">
    <property type="entry name" value="DUF247"/>
    <property type="match status" value="2"/>
</dbReference>
<protein>
    <submittedName>
        <fullName evidence="2">Uncharacterized protein</fullName>
    </submittedName>
</protein>
<dbReference type="AlphaFoldDB" id="A0A922J472"/>
<evidence type="ECO:0000256" key="1">
    <source>
        <dbReference type="SAM" id="Phobius"/>
    </source>
</evidence>
<reference evidence="2" key="1">
    <citation type="submission" date="2021-01" db="EMBL/GenBank/DDBJ databases">
        <authorList>
            <person name="Lovell J.T."/>
            <person name="Bentley N."/>
            <person name="Bhattarai G."/>
            <person name="Jenkins J.W."/>
            <person name="Sreedasyam A."/>
            <person name="Alarcon Y."/>
            <person name="Bock C."/>
            <person name="Boston L."/>
            <person name="Carlson J."/>
            <person name="Cervantes K."/>
            <person name="Clermont K."/>
            <person name="Krom N."/>
            <person name="Kubenka K."/>
            <person name="Mamidi S."/>
            <person name="Mattison C."/>
            <person name="Monteros M."/>
            <person name="Pisani C."/>
            <person name="Plott C."/>
            <person name="Rajasekar S."/>
            <person name="Rhein H.S."/>
            <person name="Rohla C."/>
            <person name="Song M."/>
            <person name="Hilaire R.S."/>
            <person name="Shu S."/>
            <person name="Wells L."/>
            <person name="Wang X."/>
            <person name="Webber J."/>
            <person name="Heerema R.J."/>
            <person name="Klein P."/>
            <person name="Conner P."/>
            <person name="Grauke L."/>
            <person name="Grimwood J."/>
            <person name="Schmutz J."/>
            <person name="Randall J.J."/>
        </authorList>
    </citation>
    <scope>NUCLEOTIDE SEQUENCE</scope>
    <source>
        <tissue evidence="2">Leaf</tissue>
    </source>
</reference>
<feature type="transmembrane region" description="Helical" evidence="1">
    <location>
        <begin position="391"/>
        <end position="415"/>
    </location>
</feature>
<keyword evidence="1" id="KW-0472">Membrane</keyword>
<sequence>MATLFRRHKGRCHDHFKKFETFEEAAQCPFQQMKLDNWIKCCDLFASPEYQALNDLESGVSYDTSTLTCCLYRVPGTIREINGKKWYDPRVVSIGHYPFNKHERLQTIQKHKRKFYSILVSKAGKSLDNLMEIIRPLEAQARGFYSEKIEFESDLEDDTFLKMLILEGCFILELFRGSPYLLRGLAIPHFYGDLLLLENQIPFVVLETLFDNTKKPDDQDPLTFLALRFFNKVMRRSVEDLKKMSQHLKDSLHLLDFVRKSFITPDLDQPPERKNSETVPVIYCITMLLKDGIKIKLCEADSFLAVKFNNGVIEMSKITPRTSSTFTNSYVGKNSEVVQFINNLGKEMDVETDQFYLYNFFGNVNRRYKSTYHAHWTGLKHRYCNTPWSCISASAALVLLGLTFLQTYYTIYAYVNPK</sequence>
<proteinExistence type="predicted"/>
<keyword evidence="1" id="KW-0812">Transmembrane</keyword>
<dbReference type="PANTHER" id="PTHR31170">
    <property type="entry name" value="BNAC04G53230D PROTEIN"/>
    <property type="match status" value="1"/>
</dbReference>
<evidence type="ECO:0000313" key="3">
    <source>
        <dbReference type="Proteomes" id="UP000811246"/>
    </source>
</evidence>
<accession>A0A922J472</accession>